<dbReference type="Proteomes" id="UP000032027">
    <property type="component" value="Chromosome"/>
</dbReference>
<dbReference type="InterPro" id="IPR001763">
    <property type="entry name" value="Rhodanese-like_dom"/>
</dbReference>
<dbReference type="PATRIC" id="fig|1582439.9.peg.345"/>
<dbReference type="RefSeq" id="WP_148702553.1">
    <property type="nucleotide sequence ID" value="NZ_CP010868.1"/>
</dbReference>
<dbReference type="Pfam" id="PF00581">
    <property type="entry name" value="Rhodanese"/>
    <property type="match status" value="2"/>
</dbReference>
<dbReference type="KEGG" id="nid:NPIRD3C_0343"/>
<keyword evidence="1" id="KW-0677">Repeat</keyword>
<dbReference type="InterPro" id="IPR036873">
    <property type="entry name" value="Rhodanese-like_dom_sf"/>
</dbReference>
<name>A0A0C5BTH7_9ARCH</name>
<organism evidence="3 4">
    <name type="scientific">Nitrosopumilus piranensis</name>
    <dbReference type="NCBI Taxonomy" id="1582439"/>
    <lineage>
        <taxon>Archaea</taxon>
        <taxon>Nitrososphaerota</taxon>
        <taxon>Nitrososphaeria</taxon>
        <taxon>Nitrosopumilales</taxon>
        <taxon>Nitrosopumilaceae</taxon>
        <taxon>Nitrosopumilus</taxon>
    </lineage>
</organism>
<dbReference type="GeneID" id="41599510"/>
<dbReference type="CDD" id="cd01449">
    <property type="entry name" value="TST_Repeat_2"/>
    <property type="match status" value="1"/>
</dbReference>
<reference evidence="3 4" key="2">
    <citation type="journal article" date="2016" name="ISME J.">
        <title>Physiological and genomic characterization of two novel marine thaumarchaeal strains indicates niche differentiation.</title>
        <authorList>
            <person name="Bayer B."/>
            <person name="Vojvoda J."/>
            <person name="Offre P."/>
            <person name="Alves R.J."/>
            <person name="Elisabeth N.H."/>
            <person name="Garcia J.A."/>
            <person name="Volland J.M."/>
            <person name="Srivastava A."/>
            <person name="Schleper C."/>
            <person name="Herndl G.J."/>
        </authorList>
    </citation>
    <scope>NUCLEOTIDE SEQUENCE [LARGE SCALE GENOMIC DNA]</scope>
    <source>
        <strain evidence="3 4">D3C</strain>
    </source>
</reference>
<dbReference type="PROSITE" id="PS00380">
    <property type="entry name" value="RHODANESE_1"/>
    <property type="match status" value="1"/>
</dbReference>
<dbReference type="Gene3D" id="3.40.250.10">
    <property type="entry name" value="Rhodanese-like domain"/>
    <property type="match status" value="2"/>
</dbReference>
<dbReference type="STRING" id="1582439.NPIRD3C_0343"/>
<feature type="domain" description="Rhodanese" evidence="2">
    <location>
        <begin position="13"/>
        <end position="121"/>
    </location>
</feature>
<sequence>MLISTSELNSILNNTNVIIADTRSFKEYFEGHIPGAVHLDLFAFHWIDTTKQGIENFNNQSKSLLSFLGVTPEKKVIFYDSVSGMLSARGVWMLMYFSHPSVMMLDGGITKWQKENLPLETKPNGFKPSEFSGKTNPEIISGFEHIRDNLENAKILDARSAGEYDGSTVRAAQSGHIPNAINIDWNQNLKEDGTFKSDEELSKIYDFPRDTEIITYCQGAYRAANTFLVLKKLGFENVKVYLGSWGEWGNKMELPVEK</sequence>
<dbReference type="GO" id="GO:0004792">
    <property type="term" value="F:thiosulfate-cyanide sulfurtransferase activity"/>
    <property type="evidence" value="ECO:0007669"/>
    <property type="project" value="InterPro"/>
</dbReference>
<gene>
    <name evidence="3" type="ORF">NPIRD3C_0343</name>
</gene>
<evidence type="ECO:0000313" key="3">
    <source>
        <dbReference type="EMBL" id="AJM91561.1"/>
    </source>
</evidence>
<reference evidence="3 4" key="3">
    <citation type="journal article" date="2019" name="Int. J. Syst. Evol. Microbiol.">
        <title>Nitrosopumilus adriaticus sp. nov. and Nitrosopumilus piranensis sp. nov., two ammonia-oxidizing archaea from the Adriatic Sea and members of the class Nitrososphaeria.</title>
        <authorList>
            <person name="Bayer B."/>
            <person name="Vojvoda J."/>
            <person name="Reinthaler T."/>
            <person name="Reyes C."/>
            <person name="Pinto M."/>
            <person name="Herndl G.J."/>
        </authorList>
    </citation>
    <scope>NUCLEOTIDE SEQUENCE [LARGE SCALE GENOMIC DNA]</scope>
    <source>
        <strain evidence="3 4">D3C</strain>
    </source>
</reference>
<evidence type="ECO:0000259" key="2">
    <source>
        <dbReference type="PROSITE" id="PS50206"/>
    </source>
</evidence>
<evidence type="ECO:0000256" key="1">
    <source>
        <dbReference type="ARBA" id="ARBA00022737"/>
    </source>
</evidence>
<dbReference type="CDD" id="cd01448">
    <property type="entry name" value="TST_Repeat_1"/>
    <property type="match status" value="1"/>
</dbReference>
<feature type="domain" description="Rhodanese" evidence="2">
    <location>
        <begin position="149"/>
        <end position="257"/>
    </location>
</feature>
<dbReference type="AlphaFoldDB" id="A0A0C5BTH7"/>
<dbReference type="PANTHER" id="PTHR43855">
    <property type="entry name" value="THIOSULFATE SULFURTRANSFERASE"/>
    <property type="match status" value="1"/>
</dbReference>
<dbReference type="EMBL" id="CP010868">
    <property type="protein sequence ID" value="AJM91561.1"/>
    <property type="molecule type" value="Genomic_DNA"/>
</dbReference>
<keyword evidence="3" id="KW-0808">Transferase</keyword>
<dbReference type="PANTHER" id="PTHR43855:SF1">
    <property type="entry name" value="THIOSULFATE SULFURTRANSFERASE"/>
    <property type="match status" value="1"/>
</dbReference>
<dbReference type="InterPro" id="IPR051126">
    <property type="entry name" value="Thiosulfate_sulfurtransferase"/>
</dbReference>
<evidence type="ECO:0000313" key="4">
    <source>
        <dbReference type="Proteomes" id="UP000032027"/>
    </source>
</evidence>
<dbReference type="HOGENOM" id="CLU_031618_1_7_2"/>
<dbReference type="SMART" id="SM00450">
    <property type="entry name" value="RHOD"/>
    <property type="match status" value="2"/>
</dbReference>
<reference evidence="4" key="1">
    <citation type="submission" date="2015-02" db="EMBL/GenBank/DDBJ databases">
        <title>Characterization of two novel Thaumarchaeota isolated from the Northern Adriatic Sea.</title>
        <authorList>
            <person name="Bayer B."/>
            <person name="Vojvoda J."/>
            <person name="Offre P."/>
            <person name="Srivastava A."/>
            <person name="Elisabeth N."/>
            <person name="Garcia J.A.L."/>
            <person name="Schleper C."/>
            <person name="Herndl G.J."/>
        </authorList>
    </citation>
    <scope>NUCLEOTIDE SEQUENCE [LARGE SCALE GENOMIC DNA]</scope>
    <source>
        <strain evidence="4">D3C</strain>
    </source>
</reference>
<protein>
    <submittedName>
        <fullName evidence="3">Sulfurtransferase</fullName>
    </submittedName>
</protein>
<keyword evidence="4" id="KW-1185">Reference proteome</keyword>
<proteinExistence type="predicted"/>
<dbReference type="PROSITE" id="PS50206">
    <property type="entry name" value="RHODANESE_3"/>
    <property type="match status" value="2"/>
</dbReference>
<dbReference type="OrthoDB" id="10492at2157"/>
<dbReference type="InterPro" id="IPR001307">
    <property type="entry name" value="Thiosulphate_STrfase_CS"/>
</dbReference>
<accession>A0A0C5BTH7</accession>
<dbReference type="SUPFAM" id="SSF52821">
    <property type="entry name" value="Rhodanese/Cell cycle control phosphatase"/>
    <property type="match status" value="2"/>
</dbReference>